<organism evidence="2 3">
    <name type="scientific">Neisseria iguanae</name>
    <dbReference type="NCBI Taxonomy" id="90242"/>
    <lineage>
        <taxon>Bacteria</taxon>
        <taxon>Pseudomonadati</taxon>
        <taxon>Pseudomonadota</taxon>
        <taxon>Betaproteobacteria</taxon>
        <taxon>Neisseriales</taxon>
        <taxon>Neisseriaceae</taxon>
        <taxon>Neisseria</taxon>
    </lineage>
</organism>
<evidence type="ECO:0000256" key="1">
    <source>
        <dbReference type="SAM" id="Phobius"/>
    </source>
</evidence>
<dbReference type="RefSeq" id="WP_106740179.1">
    <property type="nucleotide sequence ID" value="NZ_PXYY01000006.1"/>
</dbReference>
<evidence type="ECO:0000313" key="2">
    <source>
        <dbReference type="EMBL" id="PSJ81170.1"/>
    </source>
</evidence>
<reference evidence="2 3" key="1">
    <citation type="submission" date="2018-03" db="EMBL/GenBank/DDBJ databases">
        <title>Neisseria weixii sp. nov., isolated from the intestinal contents of Tibetan Plateau pika (Ochotona curzoniae) in Yushu, Qinghai Province, China.</title>
        <authorList>
            <person name="Gui Z."/>
        </authorList>
    </citation>
    <scope>NUCLEOTIDE SEQUENCE [LARGE SCALE GENOMIC DNA]</scope>
    <source>
        <strain evidence="2 3">ATCC 51483</strain>
    </source>
</reference>
<dbReference type="AlphaFoldDB" id="A0A2P7U2H0"/>
<name>A0A2P7U2H0_9NEIS</name>
<keyword evidence="1" id="KW-0812">Transmembrane</keyword>
<proteinExistence type="predicted"/>
<dbReference type="Proteomes" id="UP000241868">
    <property type="component" value="Unassembled WGS sequence"/>
</dbReference>
<evidence type="ECO:0000313" key="3">
    <source>
        <dbReference type="Proteomes" id="UP000241868"/>
    </source>
</evidence>
<sequence>MNQKDKFYDVYVSYPPDVDRDRINACLYDNLPKNEAEDLVQALAERPQAIIAESCTQEERENAHHYFNYLGLDVIVRQSLKLTPSAVNPESEETTSAEITQCPVCMTIIEDPDATNCTVCDFRFSTANQQTIDRKRIEWQEKLAFEHKKQTEIAHKIQQDREREEKILRKQIRAELEEKLREELGINPNLVAFAAKRKNILICIIVFIFMILLIAVGYFAAKYL</sequence>
<keyword evidence="1" id="KW-0472">Membrane</keyword>
<feature type="transmembrane region" description="Helical" evidence="1">
    <location>
        <begin position="200"/>
        <end position="221"/>
    </location>
</feature>
<keyword evidence="1" id="KW-1133">Transmembrane helix</keyword>
<accession>A0A2P7U2H0</accession>
<dbReference type="EMBL" id="PXYY01000006">
    <property type="protein sequence ID" value="PSJ81170.1"/>
    <property type="molecule type" value="Genomic_DNA"/>
</dbReference>
<gene>
    <name evidence="2" type="ORF">C7N83_01735</name>
</gene>
<keyword evidence="3" id="KW-1185">Reference proteome</keyword>
<dbReference type="OrthoDB" id="8605782at2"/>
<comment type="caution">
    <text evidence="2">The sequence shown here is derived from an EMBL/GenBank/DDBJ whole genome shotgun (WGS) entry which is preliminary data.</text>
</comment>
<protein>
    <submittedName>
        <fullName evidence="2">Uncharacterized protein</fullName>
    </submittedName>
</protein>